<dbReference type="SUPFAM" id="SSF46785">
    <property type="entry name" value="Winged helix' DNA-binding domain"/>
    <property type="match status" value="1"/>
</dbReference>
<protein>
    <submittedName>
        <fullName evidence="2">ROK family protein</fullName>
    </submittedName>
</protein>
<evidence type="ECO:0000313" key="3">
    <source>
        <dbReference type="Proteomes" id="UP000229329"/>
    </source>
</evidence>
<dbReference type="OrthoDB" id="3189808at2"/>
<organism evidence="2 3">
    <name type="scientific">Conservatibacter flavescens</name>
    <dbReference type="NCBI Taxonomy" id="28161"/>
    <lineage>
        <taxon>Bacteria</taxon>
        <taxon>Pseudomonadati</taxon>
        <taxon>Pseudomonadota</taxon>
        <taxon>Gammaproteobacteria</taxon>
        <taxon>Pasteurellales</taxon>
        <taxon>Pasteurellaceae</taxon>
        <taxon>Conservatibacter</taxon>
    </lineage>
</organism>
<dbReference type="GO" id="GO:0006351">
    <property type="term" value="P:DNA-templated transcription"/>
    <property type="evidence" value="ECO:0007669"/>
    <property type="project" value="TreeGrafter"/>
</dbReference>
<dbReference type="SUPFAM" id="SSF53067">
    <property type="entry name" value="Actin-like ATPase domain"/>
    <property type="match status" value="1"/>
</dbReference>
<dbReference type="InterPro" id="IPR043129">
    <property type="entry name" value="ATPase_NBD"/>
</dbReference>
<name>A0A2M8S5W1_9PAST</name>
<dbReference type="InterPro" id="IPR036388">
    <property type="entry name" value="WH-like_DNA-bd_sf"/>
</dbReference>
<dbReference type="Proteomes" id="UP000229329">
    <property type="component" value="Unassembled WGS sequence"/>
</dbReference>
<evidence type="ECO:0000256" key="1">
    <source>
        <dbReference type="ARBA" id="ARBA00006479"/>
    </source>
</evidence>
<comment type="similarity">
    <text evidence="1">Belongs to the ROK (NagC/XylR) family.</text>
</comment>
<dbReference type="Gene3D" id="1.10.10.10">
    <property type="entry name" value="Winged helix-like DNA-binding domain superfamily/Winged helix DNA-binding domain"/>
    <property type="match status" value="1"/>
</dbReference>
<dbReference type="RefSeq" id="WP_100287817.1">
    <property type="nucleotide sequence ID" value="NZ_PHHA01000002.1"/>
</dbReference>
<dbReference type="PANTHER" id="PTHR18964:SF149">
    <property type="entry name" value="BIFUNCTIONAL UDP-N-ACETYLGLUCOSAMINE 2-EPIMERASE_N-ACETYLMANNOSAMINE KINASE"/>
    <property type="match status" value="1"/>
</dbReference>
<accession>A0A2M8S5W1</accession>
<dbReference type="Pfam" id="PF00480">
    <property type="entry name" value="ROK"/>
    <property type="match status" value="1"/>
</dbReference>
<dbReference type="PANTHER" id="PTHR18964">
    <property type="entry name" value="ROK (REPRESSOR, ORF, KINASE) FAMILY"/>
    <property type="match status" value="1"/>
</dbReference>
<proteinExistence type="inferred from homology"/>
<comment type="caution">
    <text evidence="2">The sequence shown here is derived from an EMBL/GenBank/DDBJ whole genome shotgun (WGS) entry which is preliminary data.</text>
</comment>
<sequence>MPKKKKEEGRFALKVQHLGTIYRLIEQFELISRIDLSKLSGFAPASITAITKELIQLQLITERAVQTTIVRGRPAVGLCLSSSHWRTICGTLLENTFELTLCELNDKVIEKRSFSLQAEHMANLDVFLVQSLKQFLADIKIDTLSLLAFSLTVAGRFDRTHTRLVKLGQYDVDIDLSAVFVPHFSVPVFIREYFQTWLFAESTLGSIINCNNALFLQLDDVINMSVLVKGKILNSEKETRMNINRVNVPKLSELQDKINLELPEIKRNQLHNQVTHQSIYQMVDLLFPQNTLPNNSQKIDFVCEQANQGNPQAIQILYHVADCVSYVLMNLVNIFSSEKVVISSSLLLAKDLFLARLNQKLQENLLLDDLHVDIVTSRYAWNSPILAASAIKQRIYDGSLLMNL</sequence>
<dbReference type="AlphaFoldDB" id="A0A2M8S5W1"/>
<reference evidence="2 3" key="1">
    <citation type="submission" date="2017-11" db="EMBL/GenBank/DDBJ databases">
        <title>Reclassification of Bisgaard taxon 7 as Conservatibacter flavescens gen. nov., sp. nov.</title>
        <authorList>
            <person name="Christensen H."/>
        </authorList>
    </citation>
    <scope>NUCLEOTIDE SEQUENCE [LARGE SCALE GENOMIC DNA]</scope>
    <source>
        <strain evidence="2 3">7_4</strain>
    </source>
</reference>
<keyword evidence="3" id="KW-1185">Reference proteome</keyword>
<dbReference type="EMBL" id="PHHA01000002">
    <property type="protein sequence ID" value="PJG86542.1"/>
    <property type="molecule type" value="Genomic_DNA"/>
</dbReference>
<gene>
    <name evidence="2" type="ORF">CVP05_01685</name>
</gene>
<dbReference type="Gene3D" id="3.30.420.40">
    <property type="match status" value="2"/>
</dbReference>
<evidence type="ECO:0000313" key="2">
    <source>
        <dbReference type="EMBL" id="PJG86542.1"/>
    </source>
</evidence>
<dbReference type="InterPro" id="IPR000600">
    <property type="entry name" value="ROK"/>
</dbReference>
<dbReference type="GO" id="GO:0003677">
    <property type="term" value="F:DNA binding"/>
    <property type="evidence" value="ECO:0007669"/>
    <property type="project" value="TreeGrafter"/>
</dbReference>
<dbReference type="InterPro" id="IPR036390">
    <property type="entry name" value="WH_DNA-bd_sf"/>
</dbReference>